<dbReference type="EMBL" id="JAXCGZ010018218">
    <property type="protein sequence ID" value="KAK7067484.1"/>
    <property type="molecule type" value="Genomic_DNA"/>
</dbReference>
<feature type="region of interest" description="Disordered" evidence="1">
    <location>
        <begin position="1"/>
        <end position="29"/>
    </location>
</feature>
<reference evidence="2 3" key="1">
    <citation type="submission" date="2023-11" db="EMBL/GenBank/DDBJ databases">
        <title>Halocaridina rubra genome assembly.</title>
        <authorList>
            <person name="Smith C."/>
        </authorList>
    </citation>
    <scope>NUCLEOTIDE SEQUENCE [LARGE SCALE GENOMIC DNA]</scope>
    <source>
        <strain evidence="2">EP-1</strain>
        <tissue evidence="2">Whole</tissue>
    </source>
</reference>
<accession>A0AAN8WU62</accession>
<evidence type="ECO:0000313" key="2">
    <source>
        <dbReference type="EMBL" id="KAK7067484.1"/>
    </source>
</evidence>
<comment type="caution">
    <text evidence="2">The sequence shown here is derived from an EMBL/GenBank/DDBJ whole genome shotgun (WGS) entry which is preliminary data.</text>
</comment>
<feature type="non-terminal residue" evidence="2">
    <location>
        <position position="52"/>
    </location>
</feature>
<organism evidence="2 3">
    <name type="scientific">Halocaridina rubra</name>
    <name type="common">Hawaiian red shrimp</name>
    <dbReference type="NCBI Taxonomy" id="373956"/>
    <lineage>
        <taxon>Eukaryota</taxon>
        <taxon>Metazoa</taxon>
        <taxon>Ecdysozoa</taxon>
        <taxon>Arthropoda</taxon>
        <taxon>Crustacea</taxon>
        <taxon>Multicrustacea</taxon>
        <taxon>Malacostraca</taxon>
        <taxon>Eumalacostraca</taxon>
        <taxon>Eucarida</taxon>
        <taxon>Decapoda</taxon>
        <taxon>Pleocyemata</taxon>
        <taxon>Caridea</taxon>
        <taxon>Atyoidea</taxon>
        <taxon>Atyidae</taxon>
        <taxon>Halocaridina</taxon>
    </lineage>
</organism>
<dbReference type="AlphaFoldDB" id="A0AAN8WU62"/>
<evidence type="ECO:0000313" key="3">
    <source>
        <dbReference type="Proteomes" id="UP001381693"/>
    </source>
</evidence>
<proteinExistence type="predicted"/>
<name>A0AAN8WU62_HALRR</name>
<protein>
    <submittedName>
        <fullName evidence="2">Uncharacterized protein</fullName>
    </submittedName>
</protein>
<sequence>MLLSKDKKQHMAESPDDAKNAFDSKYEKRPTANYESSLRGILLEITHVFLDD</sequence>
<gene>
    <name evidence="2" type="ORF">SK128_008460</name>
</gene>
<evidence type="ECO:0000256" key="1">
    <source>
        <dbReference type="SAM" id="MobiDB-lite"/>
    </source>
</evidence>
<dbReference type="Proteomes" id="UP001381693">
    <property type="component" value="Unassembled WGS sequence"/>
</dbReference>
<keyword evidence="3" id="KW-1185">Reference proteome</keyword>